<accession>A0AAF0TXB2</accession>
<protein>
    <submittedName>
        <fullName evidence="2">Uncharacterized protein</fullName>
    </submittedName>
</protein>
<dbReference type="EMBL" id="CP133616">
    <property type="protein sequence ID" value="WMV29680.1"/>
    <property type="molecule type" value="Genomic_DNA"/>
</dbReference>
<sequence>MEEDHSLVPLLTQLDDLAKNILEVEVQCKRKDRYIPPHERRKCKDNDSRLVEETLLIILQKINHQEKVLEEMKENVKVLNQMIGSYSRSIQLIENLMSHVLPNLYPNKQEGLPSDTKVNPKIEFE</sequence>
<evidence type="ECO:0000256" key="1">
    <source>
        <dbReference type="SAM" id="MobiDB-lite"/>
    </source>
</evidence>
<evidence type="ECO:0000313" key="2">
    <source>
        <dbReference type="EMBL" id="WMV29680.1"/>
    </source>
</evidence>
<keyword evidence="3" id="KW-1185">Reference proteome</keyword>
<feature type="region of interest" description="Disordered" evidence="1">
    <location>
        <begin position="106"/>
        <end position="125"/>
    </location>
</feature>
<gene>
    <name evidence="2" type="ORF">MTR67_023065</name>
</gene>
<evidence type="ECO:0000313" key="3">
    <source>
        <dbReference type="Proteomes" id="UP001234989"/>
    </source>
</evidence>
<dbReference type="AlphaFoldDB" id="A0AAF0TXB2"/>
<reference evidence="2" key="1">
    <citation type="submission" date="2023-08" db="EMBL/GenBank/DDBJ databases">
        <title>A de novo genome assembly of Solanum verrucosum Schlechtendal, a Mexican diploid species geographically isolated from the other diploid A-genome species in potato relatives.</title>
        <authorList>
            <person name="Hosaka K."/>
        </authorList>
    </citation>
    <scope>NUCLEOTIDE SEQUENCE</scope>
    <source>
        <tissue evidence="2">Young leaves</tissue>
    </source>
</reference>
<dbReference type="Proteomes" id="UP001234989">
    <property type="component" value="Chromosome 5"/>
</dbReference>
<organism evidence="2 3">
    <name type="scientific">Solanum verrucosum</name>
    <dbReference type="NCBI Taxonomy" id="315347"/>
    <lineage>
        <taxon>Eukaryota</taxon>
        <taxon>Viridiplantae</taxon>
        <taxon>Streptophyta</taxon>
        <taxon>Embryophyta</taxon>
        <taxon>Tracheophyta</taxon>
        <taxon>Spermatophyta</taxon>
        <taxon>Magnoliopsida</taxon>
        <taxon>eudicotyledons</taxon>
        <taxon>Gunneridae</taxon>
        <taxon>Pentapetalae</taxon>
        <taxon>asterids</taxon>
        <taxon>lamiids</taxon>
        <taxon>Solanales</taxon>
        <taxon>Solanaceae</taxon>
        <taxon>Solanoideae</taxon>
        <taxon>Solaneae</taxon>
        <taxon>Solanum</taxon>
    </lineage>
</organism>
<name>A0AAF0TXB2_SOLVR</name>
<proteinExistence type="predicted"/>